<dbReference type="EMBL" id="KL198103">
    <property type="protein sequence ID" value="KDQ07659.1"/>
    <property type="molecule type" value="Genomic_DNA"/>
</dbReference>
<dbReference type="STRING" id="930990.A0A067LWS9"/>
<proteinExistence type="predicted"/>
<name>A0A067LWS9_BOTB1</name>
<dbReference type="OrthoDB" id="128308at2759"/>
<dbReference type="Proteomes" id="UP000027195">
    <property type="component" value="Unassembled WGS sequence"/>
</dbReference>
<sequence length="748" mass="81794">MFHYTRHLGLSEWQKRAARALLHLELLSLSCDDIELIGLHTYKSLVDLRGEIDRHWRYVACVMPAPAHFTICRSKEDCDAGFAKIWRIVREFLLSLEGSLSLPEIFDRLEGVESSGMDMRCFNTTLRELKKTWAFGKEGTLEEVLPSLRPSLAFVARPRTHIAPCDTSHNTTLQPYGLASHHHKKYQSHMATQAAQQGPSHNASLTAWSPLNMPPPPFNQAAVWLSSAPLPPPNQGVGWPSSAPLPPPSQGAGWPPSAPLPPPSQGVTWPSSAPLPPPSQGVGWPSSAPPPPPSQDVEQLPLVPPLSPTQAPSPAPVPSAPPSQASAPSAPTSSAHPLPSPGYPLPTTSLAQSTAPMAPLSLTQRRMPVMAVPNPRGRLAQTISVDWAKALAGEKVKIERQRVEKECEIEVGQRVRKSASFVFWIKQNERITCYQYERYVGTYPNVLLSDHPDIVKALNLNDAKLLSFRPSTALWVNIVISNPWATAKGHSVLIATKECIDEGVAECPDMDQELALQPPPLKSKRSRERSSPAVTHTKARRLDADLSMNALSLQSPLSSRRTATGTRGIIIRPAIVPVCMRDVIVAVHTHLANLAITPALAIALLPSAVVPAPHNAARVHATAARIHPVAARVCPVVARVCPVAARVRPTAARIRPVTTRIRPVAACALVMSTHVLATRIRLITRAHPTARFHPAVRTCRPILVPRIRPLAATRIRPATRSPHLSRQPGMCWEEHLFYQRQHRDLPCT</sequence>
<evidence type="ECO:0000313" key="3">
    <source>
        <dbReference type="Proteomes" id="UP000027195"/>
    </source>
</evidence>
<dbReference type="InterPro" id="IPR051425">
    <property type="entry name" value="Formin_Homology"/>
</dbReference>
<protein>
    <submittedName>
        <fullName evidence="2">Uncharacterized protein</fullName>
    </submittedName>
</protein>
<feature type="region of interest" description="Disordered" evidence="1">
    <location>
        <begin position="516"/>
        <end position="537"/>
    </location>
</feature>
<organism evidence="2 3">
    <name type="scientific">Botryobasidium botryosum (strain FD-172 SS1)</name>
    <dbReference type="NCBI Taxonomy" id="930990"/>
    <lineage>
        <taxon>Eukaryota</taxon>
        <taxon>Fungi</taxon>
        <taxon>Dikarya</taxon>
        <taxon>Basidiomycota</taxon>
        <taxon>Agaricomycotina</taxon>
        <taxon>Agaricomycetes</taxon>
        <taxon>Cantharellales</taxon>
        <taxon>Botryobasidiaceae</taxon>
        <taxon>Botryobasidium</taxon>
    </lineage>
</organism>
<feature type="compositionally biased region" description="Low complexity" evidence="1">
    <location>
        <begin position="322"/>
        <end position="337"/>
    </location>
</feature>
<reference evidence="3" key="1">
    <citation type="journal article" date="2014" name="Proc. Natl. Acad. Sci. U.S.A.">
        <title>Extensive sampling of basidiomycete genomes demonstrates inadequacy of the white-rot/brown-rot paradigm for wood decay fungi.</title>
        <authorList>
            <person name="Riley R."/>
            <person name="Salamov A.A."/>
            <person name="Brown D.W."/>
            <person name="Nagy L.G."/>
            <person name="Floudas D."/>
            <person name="Held B.W."/>
            <person name="Levasseur A."/>
            <person name="Lombard V."/>
            <person name="Morin E."/>
            <person name="Otillar R."/>
            <person name="Lindquist E.A."/>
            <person name="Sun H."/>
            <person name="LaButti K.M."/>
            <person name="Schmutz J."/>
            <person name="Jabbour D."/>
            <person name="Luo H."/>
            <person name="Baker S.E."/>
            <person name="Pisabarro A.G."/>
            <person name="Walton J.D."/>
            <person name="Blanchette R.A."/>
            <person name="Henrissat B."/>
            <person name="Martin F."/>
            <person name="Cullen D."/>
            <person name="Hibbett D.S."/>
            <person name="Grigoriev I.V."/>
        </authorList>
    </citation>
    <scope>NUCLEOTIDE SEQUENCE [LARGE SCALE GENOMIC DNA]</scope>
    <source>
        <strain evidence="3">FD-172 SS1</strain>
    </source>
</reference>
<accession>A0A067LWS9</accession>
<evidence type="ECO:0000256" key="1">
    <source>
        <dbReference type="SAM" id="MobiDB-lite"/>
    </source>
</evidence>
<dbReference type="HOGENOM" id="CLU_371707_0_0_1"/>
<feature type="region of interest" description="Disordered" evidence="1">
    <location>
        <begin position="235"/>
        <end position="351"/>
    </location>
</feature>
<feature type="compositionally biased region" description="Pro residues" evidence="1">
    <location>
        <begin position="302"/>
        <end position="321"/>
    </location>
</feature>
<dbReference type="AlphaFoldDB" id="A0A067LWS9"/>
<dbReference type="PANTHER" id="PTHR45725:SF10">
    <property type="entry name" value="FH2 DOMAIN-CONTAINING PROTEIN"/>
    <property type="match status" value="1"/>
</dbReference>
<gene>
    <name evidence="2" type="ORF">BOTBODRAFT_180528</name>
</gene>
<dbReference type="InParanoid" id="A0A067LWS9"/>
<dbReference type="PANTHER" id="PTHR45725">
    <property type="entry name" value="FORMIN HOMOLOGY 2 FAMILY MEMBER"/>
    <property type="match status" value="1"/>
</dbReference>
<feature type="region of interest" description="Disordered" evidence="1">
    <location>
        <begin position="178"/>
        <end position="212"/>
    </location>
</feature>
<evidence type="ECO:0000313" key="2">
    <source>
        <dbReference type="EMBL" id="KDQ07659.1"/>
    </source>
</evidence>
<feature type="compositionally biased region" description="Polar residues" evidence="1">
    <location>
        <begin position="189"/>
        <end position="209"/>
    </location>
</feature>
<keyword evidence="3" id="KW-1185">Reference proteome</keyword>